<name>A0A6A6VKH5_9PLEO</name>
<reference evidence="4" key="1">
    <citation type="journal article" date="2020" name="Stud. Mycol.">
        <title>101 Dothideomycetes genomes: a test case for predicting lifestyles and emergence of pathogens.</title>
        <authorList>
            <person name="Haridas S."/>
            <person name="Albert R."/>
            <person name="Binder M."/>
            <person name="Bloem J."/>
            <person name="Labutti K."/>
            <person name="Salamov A."/>
            <person name="Andreopoulos B."/>
            <person name="Baker S."/>
            <person name="Barry K."/>
            <person name="Bills G."/>
            <person name="Bluhm B."/>
            <person name="Cannon C."/>
            <person name="Castanera R."/>
            <person name="Culley D."/>
            <person name="Daum C."/>
            <person name="Ezra D."/>
            <person name="Gonzalez J."/>
            <person name="Henrissat B."/>
            <person name="Kuo A."/>
            <person name="Liang C."/>
            <person name="Lipzen A."/>
            <person name="Lutzoni F."/>
            <person name="Magnuson J."/>
            <person name="Mondo S."/>
            <person name="Nolan M."/>
            <person name="Ohm R."/>
            <person name="Pangilinan J."/>
            <person name="Park H.-J."/>
            <person name="Ramirez L."/>
            <person name="Alfaro M."/>
            <person name="Sun H."/>
            <person name="Tritt A."/>
            <person name="Yoshinaga Y."/>
            <person name="Zwiers L.-H."/>
            <person name="Turgeon B."/>
            <person name="Goodwin S."/>
            <person name="Spatafora J."/>
            <person name="Crous P."/>
            <person name="Grigoriev I."/>
        </authorList>
    </citation>
    <scope>NUCLEOTIDE SEQUENCE</scope>
    <source>
        <strain evidence="4">CBS 119925</strain>
    </source>
</reference>
<dbReference type="AlphaFoldDB" id="A0A6A6VKH5"/>
<dbReference type="InterPro" id="IPR043198">
    <property type="entry name" value="Cyclin/Ssn8"/>
</dbReference>
<dbReference type="Pfam" id="PF00134">
    <property type="entry name" value="Cyclin_N"/>
    <property type="match status" value="1"/>
</dbReference>
<dbReference type="OrthoDB" id="4951845at2759"/>
<feature type="compositionally biased region" description="Basic and acidic residues" evidence="2">
    <location>
        <begin position="344"/>
        <end position="372"/>
    </location>
</feature>
<dbReference type="InterPro" id="IPR006671">
    <property type="entry name" value="Cyclin_N"/>
</dbReference>
<dbReference type="GO" id="GO:0016538">
    <property type="term" value="F:cyclin-dependent protein serine/threonine kinase regulator activity"/>
    <property type="evidence" value="ECO:0007669"/>
    <property type="project" value="InterPro"/>
</dbReference>
<feature type="region of interest" description="Disordered" evidence="2">
    <location>
        <begin position="286"/>
        <end position="372"/>
    </location>
</feature>
<sequence length="372" mass="41575">MAASPRIGPDPSYVHVAQSYLTQRQIDRCLVALNTKGAREDAARLQGVAWIDSVRRSLQLPIRTYNTACIYYHKFRLKHAEPSYNWADASAAALFAACKIEDTLKKSRDILCAHYNLKKSPGEMLAPDDARFEGGSKVIIGLERMMLEAAGFDFRTRHPGRVLVKVGRRVGFEVEKEGRTSWHVALDAYRTFAPLKQTASTVAFACLEVAARLHGRGVEGLVEMRENRRWGTSRAEVMETILDLLDLYTHYRTGTIVGPMYPLETFISIRIQLNEEAAAKSIPRFADTPTAQETNGVASSKPTNGTTATSTSPDTPLSPNTIPPTPRSAGTRNPGTVRYMLDPSRAREEREIVERYFREPTEETEDVEKSVR</sequence>
<feature type="domain" description="Cyclin N-terminal" evidence="3">
    <location>
        <begin position="40"/>
        <end position="114"/>
    </location>
</feature>
<dbReference type="CDD" id="cd20546">
    <property type="entry name" value="CYCLIN_SpCG1C_ScCTK2-like_rpt2"/>
    <property type="match status" value="1"/>
</dbReference>
<proteinExistence type="predicted"/>
<evidence type="ECO:0000256" key="2">
    <source>
        <dbReference type="SAM" id="MobiDB-lite"/>
    </source>
</evidence>
<dbReference type="GO" id="GO:0006357">
    <property type="term" value="P:regulation of transcription by RNA polymerase II"/>
    <property type="evidence" value="ECO:0007669"/>
    <property type="project" value="InterPro"/>
</dbReference>
<dbReference type="Gene3D" id="1.10.472.10">
    <property type="entry name" value="Cyclin-like"/>
    <property type="match status" value="2"/>
</dbReference>
<protein>
    <recommendedName>
        <fullName evidence="1">RNA polymerase II holoenzyme cyclin-like subunit</fullName>
    </recommendedName>
</protein>
<dbReference type="InterPro" id="IPR036915">
    <property type="entry name" value="Cyclin-like_sf"/>
</dbReference>
<keyword evidence="5" id="KW-1185">Reference proteome</keyword>
<evidence type="ECO:0000313" key="4">
    <source>
        <dbReference type="EMBL" id="KAF2750224.1"/>
    </source>
</evidence>
<evidence type="ECO:0000259" key="3">
    <source>
        <dbReference type="Pfam" id="PF00134"/>
    </source>
</evidence>
<dbReference type="Proteomes" id="UP000799440">
    <property type="component" value="Unassembled WGS sequence"/>
</dbReference>
<evidence type="ECO:0000313" key="5">
    <source>
        <dbReference type="Proteomes" id="UP000799440"/>
    </source>
</evidence>
<dbReference type="SUPFAM" id="SSF47954">
    <property type="entry name" value="Cyclin-like"/>
    <property type="match status" value="2"/>
</dbReference>
<dbReference type="PANTHER" id="PTHR10026">
    <property type="entry name" value="CYCLIN"/>
    <property type="match status" value="1"/>
</dbReference>
<feature type="compositionally biased region" description="Polar residues" evidence="2">
    <location>
        <begin position="289"/>
        <end position="320"/>
    </location>
</feature>
<organism evidence="4 5">
    <name type="scientific">Sporormia fimetaria CBS 119925</name>
    <dbReference type="NCBI Taxonomy" id="1340428"/>
    <lineage>
        <taxon>Eukaryota</taxon>
        <taxon>Fungi</taxon>
        <taxon>Dikarya</taxon>
        <taxon>Ascomycota</taxon>
        <taxon>Pezizomycotina</taxon>
        <taxon>Dothideomycetes</taxon>
        <taxon>Pleosporomycetidae</taxon>
        <taxon>Pleosporales</taxon>
        <taxon>Sporormiaceae</taxon>
        <taxon>Sporormia</taxon>
    </lineage>
</organism>
<gene>
    <name evidence="4" type="ORF">M011DRAFT_492485</name>
</gene>
<dbReference type="EMBL" id="MU006564">
    <property type="protein sequence ID" value="KAF2750224.1"/>
    <property type="molecule type" value="Genomic_DNA"/>
</dbReference>
<accession>A0A6A6VKH5</accession>
<evidence type="ECO:0000256" key="1">
    <source>
        <dbReference type="ARBA" id="ARBA00014912"/>
    </source>
</evidence>